<dbReference type="Proteomes" id="UP000244722">
    <property type="component" value="Unassembled WGS sequence"/>
</dbReference>
<keyword evidence="3" id="KW-1185">Reference proteome</keyword>
<evidence type="ECO:0000256" key="1">
    <source>
        <dbReference type="SAM" id="Phobius"/>
    </source>
</evidence>
<keyword evidence="1" id="KW-1133">Transmembrane helix</keyword>
<reference evidence="2 3" key="1">
    <citation type="submission" date="2017-04" db="EMBL/GenBank/DDBJ databases">
        <title>Draft genome sequence of Tuber borchii Vittad., a whitish edible truffle.</title>
        <authorList>
            <consortium name="DOE Joint Genome Institute"/>
            <person name="Murat C."/>
            <person name="Kuo A."/>
            <person name="Barry K.W."/>
            <person name="Clum A."/>
            <person name="Dockter R.B."/>
            <person name="Fauchery L."/>
            <person name="Iotti M."/>
            <person name="Kohler A."/>
            <person name="Labutti K."/>
            <person name="Lindquist E.A."/>
            <person name="Lipzen A."/>
            <person name="Ohm R.A."/>
            <person name="Wang M."/>
            <person name="Grigoriev I.V."/>
            <person name="Zambonelli A."/>
            <person name="Martin F.M."/>
        </authorList>
    </citation>
    <scope>NUCLEOTIDE SEQUENCE [LARGE SCALE GENOMIC DNA]</scope>
    <source>
        <strain evidence="2 3">Tbo3840</strain>
    </source>
</reference>
<dbReference type="EMBL" id="NESQ01000264">
    <property type="protein sequence ID" value="PUU74882.1"/>
    <property type="molecule type" value="Genomic_DNA"/>
</dbReference>
<name>A0A2T6ZHC3_TUBBO</name>
<protein>
    <submittedName>
        <fullName evidence="2">Uncharacterized protein</fullName>
    </submittedName>
</protein>
<evidence type="ECO:0000313" key="2">
    <source>
        <dbReference type="EMBL" id="PUU74882.1"/>
    </source>
</evidence>
<dbReference type="AlphaFoldDB" id="A0A2T6ZHC3"/>
<gene>
    <name evidence="2" type="ORF">B9Z19DRAFT_1091602</name>
</gene>
<accession>A0A2T6ZHC3</accession>
<feature type="transmembrane region" description="Helical" evidence="1">
    <location>
        <begin position="38"/>
        <end position="62"/>
    </location>
</feature>
<organism evidence="2 3">
    <name type="scientific">Tuber borchii</name>
    <name type="common">White truffle</name>
    <dbReference type="NCBI Taxonomy" id="42251"/>
    <lineage>
        <taxon>Eukaryota</taxon>
        <taxon>Fungi</taxon>
        <taxon>Dikarya</taxon>
        <taxon>Ascomycota</taxon>
        <taxon>Pezizomycotina</taxon>
        <taxon>Pezizomycetes</taxon>
        <taxon>Pezizales</taxon>
        <taxon>Tuberaceae</taxon>
        <taxon>Tuber</taxon>
    </lineage>
</organism>
<keyword evidence="1" id="KW-0812">Transmembrane</keyword>
<keyword evidence="1" id="KW-0472">Membrane</keyword>
<comment type="caution">
    <text evidence="2">The sequence shown here is derived from an EMBL/GenBank/DDBJ whole genome shotgun (WGS) entry which is preliminary data.</text>
</comment>
<feature type="transmembrane region" description="Helical" evidence="1">
    <location>
        <begin position="7"/>
        <end position="26"/>
    </location>
</feature>
<sequence>MCNPYSWVEHFPLYFFSFFLFSHSLPSKSTTRSFSLPFFFFFLSSFPIMFLFYFFPLIYFFVRV</sequence>
<proteinExistence type="predicted"/>
<evidence type="ECO:0000313" key="3">
    <source>
        <dbReference type="Proteomes" id="UP000244722"/>
    </source>
</evidence>